<dbReference type="AlphaFoldDB" id="A0A6J1VH62"/>
<feature type="compositionally biased region" description="Polar residues" evidence="1">
    <location>
        <begin position="48"/>
        <end position="66"/>
    </location>
</feature>
<dbReference type="CTD" id="164592"/>
<keyword evidence="2" id="KW-1185">Reference proteome</keyword>
<organism evidence="2 3">
    <name type="scientific">Notechis scutatus</name>
    <name type="common">mainland tiger snake</name>
    <dbReference type="NCBI Taxonomy" id="8663"/>
    <lineage>
        <taxon>Eukaryota</taxon>
        <taxon>Metazoa</taxon>
        <taxon>Chordata</taxon>
        <taxon>Craniata</taxon>
        <taxon>Vertebrata</taxon>
        <taxon>Euteleostomi</taxon>
        <taxon>Lepidosauria</taxon>
        <taxon>Squamata</taxon>
        <taxon>Bifurcata</taxon>
        <taxon>Unidentata</taxon>
        <taxon>Episquamata</taxon>
        <taxon>Toxicofera</taxon>
        <taxon>Serpentes</taxon>
        <taxon>Colubroidea</taxon>
        <taxon>Elapidae</taxon>
        <taxon>Hydrophiinae</taxon>
        <taxon>Notechis</taxon>
    </lineage>
</organism>
<name>A0A6J1VH62_9SAUR</name>
<reference evidence="3" key="1">
    <citation type="submission" date="2025-08" db="UniProtKB">
        <authorList>
            <consortium name="RefSeq"/>
        </authorList>
    </citation>
    <scope>IDENTIFICATION</scope>
</reference>
<feature type="compositionally biased region" description="Basic and acidic residues" evidence="1">
    <location>
        <begin position="381"/>
        <end position="391"/>
    </location>
</feature>
<feature type="compositionally biased region" description="Acidic residues" evidence="1">
    <location>
        <begin position="344"/>
        <end position="369"/>
    </location>
</feature>
<dbReference type="RefSeq" id="XP_026542466.1">
    <property type="nucleotide sequence ID" value="XM_026686681.1"/>
</dbReference>
<dbReference type="GeneID" id="113424813"/>
<feature type="region of interest" description="Disordered" evidence="1">
    <location>
        <begin position="342"/>
        <end position="369"/>
    </location>
</feature>
<feature type="compositionally biased region" description="Basic and acidic residues" evidence="1">
    <location>
        <begin position="553"/>
        <end position="580"/>
    </location>
</feature>
<dbReference type="Proteomes" id="UP000504612">
    <property type="component" value="Unplaced"/>
</dbReference>
<dbReference type="KEGG" id="nss:113424813"/>
<proteinExistence type="predicted"/>
<accession>A0A6J1VH62</accession>
<sequence length="730" mass="82013">MEGRRHSGYLADDESFRRPQDINSHTSPRRDPCDWRAMLRPPSRCQHRTQPSVTSTGSFHSFSQGDQGKRKRPQSSSSGSSGGNERTSDLANEFSEFVDFLADEDVLESLQQIVEDAVKKLRDVTSQSGETIFDFQEESASSVESETWSYSYSSTHSQIKYQTTTTMSTMSSSDDDQEKHFMSPESSKTGGKICLLDKYVSRLPKVGKQIAQELSGGIHAEAFSEQSGESYFQQQHLHIWAKSFEHPRREFFAKIQRAFPQDSLSFESLHKEITNVLKRPVRHGIPMHYICHEHLHAFLEETKVLAGLQDVINQAVLKVLEATMTGGIPFLDFSHQHRYSTPWDSEEEEYTITESYESEEETSEEYEEGFDGICKKRVEKKKQPLSEDGKPLPKSKQKPTTPEEAARKAKYVPPPPSKTKETKTKYVPPPLPKSRKKQEPSQAETETTKSIRHAITPKDIKRARLQGKPVPKQSIIDFLIENAAKLILYKYNYETLLSEKLGFISVPVTKVLLEIMFGYKKIKGSGIRLSSQIDWTKVYDELYKKRPPKPKVPKQEKKKKGEEKKEKKGGEKKKTDEKKSLFMKPLDTPKGKVISMKTAGEHGTIKGSSDQGEPEIFEIVPPQFPSDAEPASADENNGTEPPSSKFSPSSAKASTIMEDNPKKLGVPDLEKTPSSLGTPRHSLTNRKPTAAGLLPEVDAASQGSEVQGRKSLSHKTSYIGEGSKTVLPKI</sequence>
<dbReference type="InterPro" id="IPR031532">
    <property type="entry name" value="DUF4702"/>
</dbReference>
<evidence type="ECO:0000313" key="2">
    <source>
        <dbReference type="Proteomes" id="UP000504612"/>
    </source>
</evidence>
<feature type="region of interest" description="Disordered" evidence="1">
    <location>
        <begin position="1"/>
        <end position="88"/>
    </location>
</feature>
<feature type="compositionally biased region" description="Low complexity" evidence="1">
    <location>
        <begin position="641"/>
        <end position="654"/>
    </location>
</feature>
<feature type="region of interest" description="Disordered" evidence="1">
    <location>
        <begin position="381"/>
        <end position="451"/>
    </location>
</feature>
<evidence type="ECO:0000313" key="3">
    <source>
        <dbReference type="RefSeq" id="XP_026542466.1"/>
    </source>
</evidence>
<dbReference type="PANTHER" id="PTHR36861:SF1">
    <property type="entry name" value="COILED-COIL DOMAIN-CONTAINING PROTEIN 116"/>
    <property type="match status" value="1"/>
</dbReference>
<protein>
    <submittedName>
        <fullName evidence="3">Coiled-coil domain-containing protein 116</fullName>
    </submittedName>
</protein>
<dbReference type="PANTHER" id="PTHR36861">
    <property type="entry name" value="COILED-COIL DOMAIN-CONTAINING PROTEIN 116"/>
    <property type="match status" value="1"/>
</dbReference>
<evidence type="ECO:0000256" key="1">
    <source>
        <dbReference type="SAM" id="MobiDB-lite"/>
    </source>
</evidence>
<dbReference type="Pfam" id="PF15774">
    <property type="entry name" value="DUF4702"/>
    <property type="match status" value="1"/>
</dbReference>
<gene>
    <name evidence="3" type="primary">CCDC116</name>
</gene>
<feature type="compositionally biased region" description="Polar residues" evidence="1">
    <location>
        <begin position="672"/>
        <end position="687"/>
    </location>
</feature>
<feature type="region of interest" description="Disordered" evidence="1">
    <location>
        <begin position="545"/>
        <end position="730"/>
    </location>
</feature>